<evidence type="ECO:0000313" key="3">
    <source>
        <dbReference type="Proteomes" id="UP000606008"/>
    </source>
</evidence>
<feature type="transmembrane region" description="Helical" evidence="1">
    <location>
        <begin position="12"/>
        <end position="32"/>
    </location>
</feature>
<keyword evidence="3" id="KW-1185">Reference proteome</keyword>
<evidence type="ECO:0000256" key="1">
    <source>
        <dbReference type="SAM" id="Phobius"/>
    </source>
</evidence>
<organism evidence="2 3">
    <name type="scientific">Fibrivirga algicola</name>
    <dbReference type="NCBI Taxonomy" id="2950420"/>
    <lineage>
        <taxon>Bacteria</taxon>
        <taxon>Pseudomonadati</taxon>
        <taxon>Bacteroidota</taxon>
        <taxon>Cytophagia</taxon>
        <taxon>Cytophagales</taxon>
        <taxon>Spirosomataceae</taxon>
        <taxon>Fibrivirga</taxon>
    </lineage>
</organism>
<feature type="transmembrane region" description="Helical" evidence="1">
    <location>
        <begin position="38"/>
        <end position="56"/>
    </location>
</feature>
<evidence type="ECO:0008006" key="4">
    <source>
        <dbReference type="Google" id="ProtNLM"/>
    </source>
</evidence>
<keyword evidence="1" id="KW-0472">Membrane</keyword>
<evidence type="ECO:0000313" key="2">
    <source>
        <dbReference type="EMBL" id="NID10298.1"/>
    </source>
</evidence>
<proteinExistence type="predicted"/>
<reference evidence="2" key="1">
    <citation type="submission" date="2024-05" db="EMBL/GenBank/DDBJ databases">
        <authorList>
            <person name="Jung D.-H."/>
        </authorList>
    </citation>
    <scope>NUCLEOTIDE SEQUENCE</scope>
    <source>
        <strain evidence="2">JA-25</strain>
    </source>
</reference>
<name>A0ABX0QEH4_9BACT</name>
<feature type="transmembrane region" description="Helical" evidence="1">
    <location>
        <begin position="87"/>
        <end position="105"/>
    </location>
</feature>
<gene>
    <name evidence="2" type="ORF">F7231_08935</name>
</gene>
<dbReference type="Proteomes" id="UP000606008">
    <property type="component" value="Unassembled WGS sequence"/>
</dbReference>
<dbReference type="EMBL" id="WAEL01000003">
    <property type="protein sequence ID" value="NID10298.1"/>
    <property type="molecule type" value="Genomic_DNA"/>
</dbReference>
<keyword evidence="1" id="KW-1133">Transmembrane helix</keyword>
<feature type="transmembrane region" description="Helical" evidence="1">
    <location>
        <begin position="111"/>
        <end position="132"/>
    </location>
</feature>
<comment type="caution">
    <text evidence="2">The sequence shown here is derived from an EMBL/GenBank/DDBJ whole genome shotgun (WGS) entry which is preliminary data.</text>
</comment>
<protein>
    <recommendedName>
        <fullName evidence="4">DUF2231 domain-containing protein</fullName>
    </recommendedName>
</protein>
<accession>A0ABX0QEH4</accession>
<keyword evidence="1" id="KW-0812">Transmembrane</keyword>
<dbReference type="RefSeq" id="WP_166691673.1">
    <property type="nucleotide sequence ID" value="NZ_WAEL01000003.1"/>
</dbReference>
<sequence length="157" mass="17290">MAMNGADWHLLVNHFPIIGGLLATIVLGFGLFRRNGAIVNLGFGLFLLISVCTAITNQTGESAEHYLKSINALDRVRLHEHEEAADIANIGMYLTGLLSLLALVWQRAKQWAWLPMLVFVLSLITFGLMANVGRLGGLIMHRELRETTATTVTQPPK</sequence>